<dbReference type="InterPro" id="IPR000477">
    <property type="entry name" value="RT_dom"/>
</dbReference>
<comment type="caution">
    <text evidence="3">The sequence shown here is derived from an EMBL/GenBank/DDBJ whole genome shotgun (WGS) entry which is preliminary data.</text>
</comment>
<reference evidence="3" key="2">
    <citation type="journal article" date="2024" name="Plant">
        <title>Genomic evolution and insights into agronomic trait innovations of Sesamum species.</title>
        <authorList>
            <person name="Miao H."/>
            <person name="Wang L."/>
            <person name="Qu L."/>
            <person name="Liu H."/>
            <person name="Sun Y."/>
            <person name="Le M."/>
            <person name="Wang Q."/>
            <person name="Wei S."/>
            <person name="Zheng Y."/>
            <person name="Lin W."/>
            <person name="Duan Y."/>
            <person name="Cao H."/>
            <person name="Xiong S."/>
            <person name="Wang X."/>
            <person name="Wei L."/>
            <person name="Li C."/>
            <person name="Ma Q."/>
            <person name="Ju M."/>
            <person name="Zhao R."/>
            <person name="Li G."/>
            <person name="Mu C."/>
            <person name="Tian Q."/>
            <person name="Mei H."/>
            <person name="Zhang T."/>
            <person name="Gao T."/>
            <person name="Zhang H."/>
        </authorList>
    </citation>
    <scope>NUCLEOTIDE SEQUENCE</scope>
    <source>
        <strain evidence="3">K16</strain>
    </source>
</reference>
<evidence type="ECO:0000313" key="4">
    <source>
        <dbReference type="Proteomes" id="UP001289374"/>
    </source>
</evidence>
<dbReference type="Pfam" id="PF00078">
    <property type="entry name" value="RVT_1"/>
    <property type="match status" value="1"/>
</dbReference>
<name>A0AAE1T9N7_9LAMI</name>
<dbReference type="InterPro" id="IPR043502">
    <property type="entry name" value="DNA/RNA_pol_sf"/>
</dbReference>
<evidence type="ECO:0000259" key="1">
    <source>
        <dbReference type="Pfam" id="PF00078"/>
    </source>
</evidence>
<dbReference type="EMBL" id="JACGWL010000315">
    <property type="protein sequence ID" value="KAK4384108.1"/>
    <property type="molecule type" value="Genomic_DNA"/>
</dbReference>
<dbReference type="Gene3D" id="3.60.10.10">
    <property type="entry name" value="Endonuclease/exonuclease/phosphatase"/>
    <property type="match status" value="1"/>
</dbReference>
<keyword evidence="4" id="KW-1185">Reference proteome</keyword>
<dbReference type="AlphaFoldDB" id="A0AAE1T9N7"/>
<dbReference type="Proteomes" id="UP001289374">
    <property type="component" value="Unassembled WGS sequence"/>
</dbReference>
<organism evidence="3 4">
    <name type="scientific">Sesamum angolense</name>
    <dbReference type="NCBI Taxonomy" id="2727404"/>
    <lineage>
        <taxon>Eukaryota</taxon>
        <taxon>Viridiplantae</taxon>
        <taxon>Streptophyta</taxon>
        <taxon>Embryophyta</taxon>
        <taxon>Tracheophyta</taxon>
        <taxon>Spermatophyta</taxon>
        <taxon>Magnoliopsida</taxon>
        <taxon>eudicotyledons</taxon>
        <taxon>Gunneridae</taxon>
        <taxon>Pentapetalae</taxon>
        <taxon>asterids</taxon>
        <taxon>lamiids</taxon>
        <taxon>Lamiales</taxon>
        <taxon>Pedaliaceae</taxon>
        <taxon>Sesamum</taxon>
    </lineage>
</organism>
<dbReference type="InterPro" id="IPR036691">
    <property type="entry name" value="Endo/exonu/phosph_ase_sf"/>
</dbReference>
<accession>A0AAE1T9N7</accession>
<reference evidence="3" key="1">
    <citation type="submission" date="2020-06" db="EMBL/GenBank/DDBJ databases">
        <authorList>
            <person name="Li T."/>
            <person name="Hu X."/>
            <person name="Zhang T."/>
            <person name="Song X."/>
            <person name="Zhang H."/>
            <person name="Dai N."/>
            <person name="Sheng W."/>
            <person name="Hou X."/>
            <person name="Wei L."/>
        </authorList>
    </citation>
    <scope>NUCLEOTIDE SEQUENCE</scope>
    <source>
        <strain evidence="3">K16</strain>
        <tissue evidence="3">Leaf</tissue>
    </source>
</reference>
<protein>
    <submittedName>
        <fullName evidence="3">Ribonuclease H protein</fullName>
    </submittedName>
</protein>
<sequence>MEEKSRCGSNFDTCQWNSGRQRFEHTVASGIGRPLYPDAITRACTRLDFARVCGCESACKVDVEYEWLPPKCKQCVSLGHSTATCPESNKIEKPKVAVYVCTEAAGAAPPTVSKPMAKDAVRTVQHTVPEEDGTVDMEIGTDERSYIDKGKAPLAKCDIMNVAFWNVRGLNRRDHQVAVKELVNEFRLNFLGLLETRVSAVNVLRVQTFLPRWSWFTDYDMPGNHIWIAWDDDLLDVDVLNLDVQFIHCRISIRCAHLSVLATVVYGANDSVSRRGLWQSLVTLADSISDEPWIVGGDFNTVVDMSEVCGASADIHLAMNEFRDLKEIVAYENVWIDCWLMMLGYDCGQIRIINLLTLGLPITPHLCSEEILIIIRIEGTSMYAVTRKLRALKPVFRTLRKKKGDLSVNVKLAAEFLATVQQLLQIDRHNTLLLCLEKCCKLVFFKATKLEQAPGPDGYSSGFYKAAWPVIGEEMIKAILEFFTTGLPMRCALKVDLRKAYDTVEWDFLSAVLQMFGFPGTFIGWVEECVTTPMFSVCINGNPHGFFKGSRGLRQGDPMSPFLFVLIMEMTSSSFCKADVASVRVFRHGLAEFAKLSGLHANPQKSQLILSRSAQDVREQLLAALHFQEGHLPLRMGKHSVVLCGRIQLIKSVLMSLNVYWAMAFILPQGVIREVEKKMRTFLWKGNSAVGYPKVAWNVVCKPIEEGGQGIRDILALNKALMSRHLWNVIQNNQSSIWVKWIAHTRLRHKSVWTVDVKGGSWGWRKILQLRSALLPYIEFKICDGESFSLWHDPWHSLGSLITRFSRGPGRTNIPEAAKLSRGGVCVLCGREMETHEHLFFRCNYSRQCIRILKGTVRFTWPNRAWAVDIAWASKRWNGRHIMQAAYRALLAAIVYHIWQERHRRVFQQSMRPSSTIARIVVDEMRQKIISVDLPDSVSSRGLYRLWQIPWPVRGTA</sequence>
<dbReference type="SUPFAM" id="SSF56219">
    <property type="entry name" value="DNase I-like"/>
    <property type="match status" value="1"/>
</dbReference>
<dbReference type="Pfam" id="PF03372">
    <property type="entry name" value="Exo_endo_phos"/>
    <property type="match status" value="1"/>
</dbReference>
<dbReference type="PANTHER" id="PTHR33116">
    <property type="entry name" value="REVERSE TRANSCRIPTASE ZINC-BINDING DOMAIN-CONTAINING PROTEIN-RELATED-RELATED"/>
    <property type="match status" value="1"/>
</dbReference>
<proteinExistence type="predicted"/>
<dbReference type="InterPro" id="IPR005135">
    <property type="entry name" value="Endo/exonuclease/phosphatase"/>
</dbReference>
<feature type="domain" description="Reverse transcriptase" evidence="1">
    <location>
        <begin position="490"/>
        <end position="574"/>
    </location>
</feature>
<evidence type="ECO:0000259" key="2">
    <source>
        <dbReference type="Pfam" id="PF03372"/>
    </source>
</evidence>
<dbReference type="GO" id="GO:0003824">
    <property type="term" value="F:catalytic activity"/>
    <property type="evidence" value="ECO:0007669"/>
    <property type="project" value="InterPro"/>
</dbReference>
<gene>
    <name evidence="3" type="ORF">Sango_3091400</name>
</gene>
<evidence type="ECO:0000313" key="3">
    <source>
        <dbReference type="EMBL" id="KAK4384108.1"/>
    </source>
</evidence>
<dbReference type="PANTHER" id="PTHR33116:SF78">
    <property type="entry name" value="OS12G0587133 PROTEIN"/>
    <property type="match status" value="1"/>
</dbReference>
<dbReference type="SUPFAM" id="SSF56672">
    <property type="entry name" value="DNA/RNA polymerases"/>
    <property type="match status" value="1"/>
</dbReference>
<feature type="domain" description="Endonuclease/exonuclease/phosphatase" evidence="2">
    <location>
        <begin position="164"/>
        <end position="309"/>
    </location>
</feature>